<name>A0A1S1R2U2_9ACTN</name>
<gene>
    <name evidence="1" type="ORF">CC117_13750</name>
</gene>
<comment type="caution">
    <text evidence="1">The sequence shown here is derived from an EMBL/GenBank/DDBJ whole genome shotgun (WGS) entry which is preliminary data.</text>
</comment>
<dbReference type="Proteomes" id="UP000179627">
    <property type="component" value="Unassembled WGS sequence"/>
</dbReference>
<proteinExistence type="predicted"/>
<dbReference type="RefSeq" id="WP_071083360.1">
    <property type="nucleotide sequence ID" value="NZ_MBLM01000080.1"/>
</dbReference>
<dbReference type="AlphaFoldDB" id="A0A1S1R2U2"/>
<organism evidence="1 2">
    <name type="scientific">Parafrankia colletiae</name>
    <dbReference type="NCBI Taxonomy" id="573497"/>
    <lineage>
        <taxon>Bacteria</taxon>
        <taxon>Bacillati</taxon>
        <taxon>Actinomycetota</taxon>
        <taxon>Actinomycetes</taxon>
        <taxon>Frankiales</taxon>
        <taxon>Frankiaceae</taxon>
        <taxon>Parafrankia</taxon>
    </lineage>
</organism>
<evidence type="ECO:0000313" key="2">
    <source>
        <dbReference type="Proteomes" id="UP000179627"/>
    </source>
</evidence>
<reference evidence="2" key="1">
    <citation type="submission" date="2016-07" db="EMBL/GenBank/DDBJ databases">
        <title>Sequence Frankia sp. strain CcI1.17.</title>
        <authorList>
            <person name="Ghodhbane-Gtari F."/>
            <person name="Swanson E."/>
            <person name="Gueddou A."/>
            <person name="Morris K."/>
            <person name="Hezbri K."/>
            <person name="Ktari A."/>
            <person name="Nouioui I."/>
            <person name="Abebe-Akele F."/>
            <person name="Simpson S."/>
            <person name="Thomas K."/>
            <person name="Gtari M."/>
            <person name="Tisa L.S."/>
            <person name="Hurst S."/>
        </authorList>
    </citation>
    <scope>NUCLEOTIDE SEQUENCE [LARGE SCALE GENOMIC DNA]</scope>
    <source>
        <strain evidence="2">Cc1.17</strain>
    </source>
</reference>
<sequence length="113" mass="13277">MTVRLWLDIYPPEAGAGFQFNRVAMRWHYDMDTLHTPRTGDEIRLDGDVHNTVRRVRWHLDGVVHAELTPFQIDPVEAARPLIDGRNRRAWDSRKGSLDEILERTRWTRGYGP</sequence>
<keyword evidence="2" id="KW-1185">Reference proteome</keyword>
<evidence type="ECO:0000313" key="1">
    <source>
        <dbReference type="EMBL" id="OHV40237.1"/>
    </source>
</evidence>
<accession>A0A1S1R2U2</accession>
<dbReference type="EMBL" id="MBLM01000080">
    <property type="protein sequence ID" value="OHV40237.1"/>
    <property type="molecule type" value="Genomic_DNA"/>
</dbReference>
<protein>
    <submittedName>
        <fullName evidence="1">Uncharacterized protein</fullName>
    </submittedName>
</protein>